<dbReference type="SUPFAM" id="SSF48264">
    <property type="entry name" value="Cytochrome P450"/>
    <property type="match status" value="1"/>
</dbReference>
<feature type="binding site" description="axial binding residue" evidence="5">
    <location>
        <position position="464"/>
    </location>
    <ligand>
        <name>heme</name>
        <dbReference type="ChEBI" id="CHEBI:30413"/>
    </ligand>
    <ligandPart>
        <name>Fe</name>
        <dbReference type="ChEBI" id="CHEBI:18248"/>
    </ligandPart>
</feature>
<reference evidence="8" key="1">
    <citation type="journal article" date="2020" name="Stud. Mycol.">
        <title>101 Dothideomycetes genomes: a test case for predicting lifestyles and emergence of pathogens.</title>
        <authorList>
            <person name="Haridas S."/>
            <person name="Albert R."/>
            <person name="Binder M."/>
            <person name="Bloem J."/>
            <person name="Labutti K."/>
            <person name="Salamov A."/>
            <person name="Andreopoulos B."/>
            <person name="Baker S."/>
            <person name="Barry K."/>
            <person name="Bills G."/>
            <person name="Bluhm B."/>
            <person name="Cannon C."/>
            <person name="Castanera R."/>
            <person name="Culley D."/>
            <person name="Daum C."/>
            <person name="Ezra D."/>
            <person name="Gonzalez J."/>
            <person name="Henrissat B."/>
            <person name="Kuo A."/>
            <person name="Liang C."/>
            <person name="Lipzen A."/>
            <person name="Lutzoni F."/>
            <person name="Magnuson J."/>
            <person name="Mondo S."/>
            <person name="Nolan M."/>
            <person name="Ohm R."/>
            <person name="Pangilinan J."/>
            <person name="Park H.-J."/>
            <person name="Ramirez L."/>
            <person name="Alfaro M."/>
            <person name="Sun H."/>
            <person name="Tritt A."/>
            <person name="Yoshinaga Y."/>
            <person name="Zwiers L.-H."/>
            <person name="Turgeon B."/>
            <person name="Goodwin S."/>
            <person name="Spatafora J."/>
            <person name="Crous P."/>
            <person name="Grigoriev I."/>
        </authorList>
    </citation>
    <scope>NUCLEOTIDE SEQUENCE</scope>
    <source>
        <strain evidence="8">CBS 113389</strain>
    </source>
</reference>
<dbReference type="GeneID" id="54472704"/>
<dbReference type="GO" id="GO:0020037">
    <property type="term" value="F:heme binding"/>
    <property type="evidence" value="ECO:0007669"/>
    <property type="project" value="InterPro"/>
</dbReference>
<keyword evidence="4 5" id="KW-0408">Iron</keyword>
<evidence type="ECO:0000256" key="4">
    <source>
        <dbReference type="ARBA" id="ARBA00023004"/>
    </source>
</evidence>
<dbReference type="Gene3D" id="1.10.630.10">
    <property type="entry name" value="Cytochrome P450"/>
    <property type="match status" value="1"/>
</dbReference>
<dbReference type="PANTHER" id="PTHR24305:SF232">
    <property type="entry name" value="P450, PUTATIVE (EUROFUNG)-RELATED"/>
    <property type="match status" value="1"/>
</dbReference>
<evidence type="ECO:0000256" key="6">
    <source>
        <dbReference type="RuleBase" id="RU000461"/>
    </source>
</evidence>
<keyword evidence="5 6" id="KW-0349">Heme</keyword>
<dbReference type="InterPro" id="IPR017972">
    <property type="entry name" value="Cyt_P450_CS"/>
</dbReference>
<dbReference type="GO" id="GO:0016705">
    <property type="term" value="F:oxidoreductase activity, acting on paired donors, with incorporation or reduction of molecular oxygen"/>
    <property type="evidence" value="ECO:0007669"/>
    <property type="project" value="InterPro"/>
</dbReference>
<comment type="similarity">
    <text evidence="2 6">Belongs to the cytochrome P450 family.</text>
</comment>
<comment type="cofactor">
    <cofactor evidence="1 5">
        <name>heme</name>
        <dbReference type="ChEBI" id="CHEBI:30413"/>
    </cofactor>
</comment>
<proteinExistence type="inferred from homology"/>
<dbReference type="GO" id="GO:0004497">
    <property type="term" value="F:monooxygenase activity"/>
    <property type="evidence" value="ECO:0007669"/>
    <property type="project" value="UniProtKB-KW"/>
</dbReference>
<protein>
    <submittedName>
        <fullName evidence="8">Putative P450 monooxygenase</fullName>
    </submittedName>
</protein>
<dbReference type="InterPro" id="IPR002401">
    <property type="entry name" value="Cyt_P450_E_grp-I"/>
</dbReference>
<dbReference type="InterPro" id="IPR036396">
    <property type="entry name" value="Cyt_P450_sf"/>
</dbReference>
<dbReference type="CDD" id="cd11060">
    <property type="entry name" value="CYP57A1-like"/>
    <property type="match status" value="1"/>
</dbReference>
<keyword evidence="3 5" id="KW-0479">Metal-binding</keyword>
<keyword evidence="9" id="KW-1185">Reference proteome</keyword>
<evidence type="ECO:0000256" key="7">
    <source>
        <dbReference type="SAM" id="Phobius"/>
    </source>
</evidence>
<gene>
    <name evidence="8" type="ORF">BDY17DRAFT_257623</name>
</gene>
<keyword evidence="7" id="KW-1133">Transmembrane helix</keyword>
<dbReference type="EMBL" id="MU001642">
    <property type="protein sequence ID" value="KAF2479255.1"/>
    <property type="molecule type" value="Genomic_DNA"/>
</dbReference>
<dbReference type="Pfam" id="PF00067">
    <property type="entry name" value="p450"/>
    <property type="match status" value="1"/>
</dbReference>
<dbReference type="InterPro" id="IPR001128">
    <property type="entry name" value="Cyt_P450"/>
</dbReference>
<name>A0A6A6PH68_9PEZI</name>
<sequence>MDSLTEGDEPVWNVIARTSTLTAGFLLVWLLISYVRTRCRPGLRKIPGPFLASISNLDRIWSCAKGLQHDYHLRLHKQFGRFVRVGPNHVSFSDPELISQVYSITSRFDKSEFYSMFDVISPAGRMSTTLSSRNEAEHKALLRPIAHAYSLSSLKELEPMNDECSAIFLSKLDGLVGQNVDLGEWLHWYATDVIMSVTFSNRLGFMEREEDVDNIIRAVDGRRSYNAIIGQAPSLHPYLFGNRLVAWLTNFIPSIAILNSSKHLVDFTAQQIQHHDKAATETPSTDKPKLPDLLSRFRKSRNEMSKAEFLSATITNIFAGSDTTAASLSAIFYYLIRSPEAHAALLAEIDAADRAGQLSDPITFAEAQNLKYLQATIKEGLRMHPAVGLLLERVVPAGGAQLGPHWLPAGTIVGMNPWVAARDKTTYGADADSFRPERWLEADDAKLRAMERNFLAFGAGTRTCLGRHISLLEMSKVVPQVLRRFDFELGAPEREWRVRNHWFVMPRGFVCKVMRRE</sequence>
<keyword evidence="6" id="KW-0560">Oxidoreductase</keyword>
<dbReference type="InterPro" id="IPR050121">
    <property type="entry name" value="Cytochrome_P450_monoxygenase"/>
</dbReference>
<dbReference type="PRINTS" id="PR00385">
    <property type="entry name" value="P450"/>
</dbReference>
<dbReference type="Proteomes" id="UP000799767">
    <property type="component" value="Unassembled WGS sequence"/>
</dbReference>
<keyword evidence="7" id="KW-0812">Transmembrane</keyword>
<dbReference type="OrthoDB" id="3934656at2759"/>
<dbReference type="PRINTS" id="PR00463">
    <property type="entry name" value="EP450I"/>
</dbReference>
<accession>A0A6A6PH68</accession>
<keyword evidence="7" id="KW-0472">Membrane</keyword>
<dbReference type="AlphaFoldDB" id="A0A6A6PH68"/>
<evidence type="ECO:0000256" key="5">
    <source>
        <dbReference type="PIRSR" id="PIRSR602401-1"/>
    </source>
</evidence>
<organism evidence="8 9">
    <name type="scientific">Neohortaea acidophila</name>
    <dbReference type="NCBI Taxonomy" id="245834"/>
    <lineage>
        <taxon>Eukaryota</taxon>
        <taxon>Fungi</taxon>
        <taxon>Dikarya</taxon>
        <taxon>Ascomycota</taxon>
        <taxon>Pezizomycotina</taxon>
        <taxon>Dothideomycetes</taxon>
        <taxon>Dothideomycetidae</taxon>
        <taxon>Mycosphaerellales</taxon>
        <taxon>Teratosphaeriaceae</taxon>
        <taxon>Neohortaea</taxon>
    </lineage>
</organism>
<dbReference type="PROSITE" id="PS00086">
    <property type="entry name" value="CYTOCHROME_P450"/>
    <property type="match status" value="1"/>
</dbReference>
<evidence type="ECO:0000256" key="2">
    <source>
        <dbReference type="ARBA" id="ARBA00010617"/>
    </source>
</evidence>
<feature type="transmembrane region" description="Helical" evidence="7">
    <location>
        <begin position="14"/>
        <end position="35"/>
    </location>
</feature>
<dbReference type="RefSeq" id="XP_033585825.1">
    <property type="nucleotide sequence ID" value="XM_033731702.1"/>
</dbReference>
<evidence type="ECO:0000313" key="9">
    <source>
        <dbReference type="Proteomes" id="UP000799767"/>
    </source>
</evidence>
<keyword evidence="6 8" id="KW-0503">Monooxygenase</keyword>
<dbReference type="PANTHER" id="PTHR24305">
    <property type="entry name" value="CYTOCHROME P450"/>
    <property type="match status" value="1"/>
</dbReference>
<evidence type="ECO:0000256" key="3">
    <source>
        <dbReference type="ARBA" id="ARBA00022723"/>
    </source>
</evidence>
<dbReference type="GO" id="GO:0005506">
    <property type="term" value="F:iron ion binding"/>
    <property type="evidence" value="ECO:0007669"/>
    <property type="project" value="InterPro"/>
</dbReference>
<evidence type="ECO:0000313" key="8">
    <source>
        <dbReference type="EMBL" id="KAF2479255.1"/>
    </source>
</evidence>
<evidence type="ECO:0000256" key="1">
    <source>
        <dbReference type="ARBA" id="ARBA00001971"/>
    </source>
</evidence>
<dbReference type="FunFam" id="1.10.630.10:FF:000050">
    <property type="entry name" value="Cytochrome P450 monooxygenase"/>
    <property type="match status" value="1"/>
</dbReference>